<feature type="transmembrane region" description="Helical" evidence="6">
    <location>
        <begin position="431"/>
        <end position="449"/>
    </location>
</feature>
<dbReference type="GO" id="GO:0015179">
    <property type="term" value="F:L-amino acid transmembrane transporter activity"/>
    <property type="evidence" value="ECO:0007669"/>
    <property type="project" value="TreeGrafter"/>
</dbReference>
<evidence type="ECO:0000256" key="6">
    <source>
        <dbReference type="SAM" id="Phobius"/>
    </source>
</evidence>
<keyword evidence="4 6" id="KW-0472">Membrane</keyword>
<feature type="region of interest" description="Disordered" evidence="5">
    <location>
        <begin position="493"/>
        <end position="550"/>
    </location>
</feature>
<feature type="transmembrane region" description="Helical" evidence="6">
    <location>
        <begin position="319"/>
        <end position="349"/>
    </location>
</feature>
<evidence type="ECO:0000256" key="2">
    <source>
        <dbReference type="ARBA" id="ARBA00022692"/>
    </source>
</evidence>
<protein>
    <submittedName>
        <fullName evidence="7">Uncharacterized protein</fullName>
    </submittedName>
</protein>
<keyword evidence="2 6" id="KW-0812">Transmembrane</keyword>
<evidence type="ECO:0000256" key="4">
    <source>
        <dbReference type="ARBA" id="ARBA00023136"/>
    </source>
</evidence>
<dbReference type="InterPro" id="IPR050598">
    <property type="entry name" value="AminoAcid_Transporter"/>
</dbReference>
<gene>
    <name evidence="7" type="ORF">NSCI0253_LOCUS21513</name>
</gene>
<feature type="transmembrane region" description="Helical" evidence="6">
    <location>
        <begin position="223"/>
        <end position="243"/>
    </location>
</feature>
<keyword evidence="3 6" id="KW-1133">Transmembrane helix</keyword>
<feature type="transmembrane region" description="Helical" evidence="6">
    <location>
        <begin position="125"/>
        <end position="149"/>
    </location>
</feature>
<feature type="transmembrane region" description="Helical" evidence="6">
    <location>
        <begin position="461"/>
        <end position="484"/>
    </location>
</feature>
<feature type="transmembrane region" description="Helical" evidence="6">
    <location>
        <begin position="161"/>
        <end position="179"/>
    </location>
</feature>
<sequence length="550" mass="61052">MFMWRAGFATVTKHGANKSEPGHTLDATHVTDEAKPAAKFGMLEACALNTLNMFGTGPFITIPFLFATTDPYGPQWLIGYALAAFICVNDSFIWAELSSMMPQSGGSYSYLRECYGRDTFGRLMAWLYVWQFFLSAPLEIASGFVAMSQYLAYVTKVERDIYHSLIAVGFCLMSLKVLWLNTESAGKMTMFFWAGTVAAIAFVIVAGFINFDGGNLAMPEDPYQSNFVLGLGMAARIGIYDFTGYFDICQMGHEVENPRKTLPYSCVSTCFVVAIIYFLVYIAVAGFLPWTFFVTLVDVEDDSANFIMSIFAEELWGRGFAICFTFVVLFTIFGSCFALMIGYAHVPYAAAKDGFFLAWFGKEHPTRQGLPARSLAVIGICSAACCLVDLEVLIEAMLTTRLLLQFIAQAVAVIIYRFSHPEVERQFRVPLYPLPNLICIFGFFFVFVTTDNWVVSGDAPLLELGVLFPFVGALCYFPWASALGHWPFQRSQGRPADEQDVADPVVPPGKLVTNDADNRQNDTPEENNDVVAFEEDEEKMQGPQDSSGPV</sequence>
<dbReference type="PIRSF" id="PIRSF006060">
    <property type="entry name" value="AA_transporter"/>
    <property type="match status" value="1"/>
</dbReference>
<dbReference type="AlphaFoldDB" id="A0A7S1AAK5"/>
<feature type="compositionally biased region" description="Acidic residues" evidence="5">
    <location>
        <begin position="523"/>
        <end position="538"/>
    </location>
</feature>
<reference evidence="7" key="1">
    <citation type="submission" date="2021-01" db="EMBL/GenBank/DDBJ databases">
        <authorList>
            <person name="Corre E."/>
            <person name="Pelletier E."/>
            <person name="Niang G."/>
            <person name="Scheremetjew M."/>
            <person name="Finn R."/>
            <person name="Kale V."/>
            <person name="Holt S."/>
            <person name="Cochrane G."/>
            <person name="Meng A."/>
            <person name="Brown T."/>
            <person name="Cohen L."/>
        </authorList>
    </citation>
    <scope>NUCLEOTIDE SEQUENCE</scope>
</reference>
<organism evidence="7">
    <name type="scientific">Noctiluca scintillans</name>
    <name type="common">Sea sparkle</name>
    <name type="synonym">Red tide dinoflagellate</name>
    <dbReference type="NCBI Taxonomy" id="2966"/>
    <lineage>
        <taxon>Eukaryota</taxon>
        <taxon>Sar</taxon>
        <taxon>Alveolata</taxon>
        <taxon>Dinophyceae</taxon>
        <taxon>Noctilucales</taxon>
        <taxon>Noctilucaceae</taxon>
        <taxon>Noctiluca</taxon>
    </lineage>
</organism>
<dbReference type="InterPro" id="IPR002293">
    <property type="entry name" value="AA/rel_permease1"/>
</dbReference>
<feature type="transmembrane region" description="Helical" evidence="6">
    <location>
        <begin position="402"/>
        <end position="419"/>
    </location>
</feature>
<dbReference type="PANTHER" id="PTHR11785:SF512">
    <property type="entry name" value="SOBREMESA, ISOFORM B"/>
    <property type="match status" value="1"/>
</dbReference>
<dbReference type="EMBL" id="HBFQ01030576">
    <property type="protein sequence ID" value="CAD8847163.1"/>
    <property type="molecule type" value="Transcribed_RNA"/>
</dbReference>
<evidence type="ECO:0000256" key="5">
    <source>
        <dbReference type="SAM" id="MobiDB-lite"/>
    </source>
</evidence>
<dbReference type="GO" id="GO:0016020">
    <property type="term" value="C:membrane"/>
    <property type="evidence" value="ECO:0007669"/>
    <property type="project" value="UniProtKB-SubCell"/>
</dbReference>
<dbReference type="PANTHER" id="PTHR11785">
    <property type="entry name" value="AMINO ACID TRANSPORTER"/>
    <property type="match status" value="1"/>
</dbReference>
<name>A0A7S1AAK5_NOCSC</name>
<accession>A0A7S1AAK5</accession>
<feature type="transmembrane region" description="Helical" evidence="6">
    <location>
        <begin position="264"/>
        <end position="288"/>
    </location>
</feature>
<proteinExistence type="predicted"/>
<feature type="transmembrane region" description="Helical" evidence="6">
    <location>
        <begin position="45"/>
        <end position="65"/>
    </location>
</feature>
<feature type="transmembrane region" description="Helical" evidence="6">
    <location>
        <begin position="191"/>
        <end position="211"/>
    </location>
</feature>
<dbReference type="Gene3D" id="1.20.1740.10">
    <property type="entry name" value="Amino acid/polyamine transporter I"/>
    <property type="match status" value="1"/>
</dbReference>
<evidence type="ECO:0000256" key="3">
    <source>
        <dbReference type="ARBA" id="ARBA00022989"/>
    </source>
</evidence>
<evidence type="ECO:0000313" key="7">
    <source>
        <dbReference type="EMBL" id="CAD8847163.1"/>
    </source>
</evidence>
<dbReference type="Pfam" id="PF13520">
    <property type="entry name" value="AA_permease_2"/>
    <property type="match status" value="1"/>
</dbReference>
<evidence type="ECO:0000256" key="1">
    <source>
        <dbReference type="ARBA" id="ARBA00004141"/>
    </source>
</evidence>
<feature type="transmembrane region" description="Helical" evidence="6">
    <location>
        <begin position="77"/>
        <end position="95"/>
    </location>
</feature>
<comment type="subcellular location">
    <subcellularLocation>
        <location evidence="1">Membrane</location>
        <topology evidence="1">Multi-pass membrane protein</topology>
    </subcellularLocation>
</comment>
<feature type="transmembrane region" description="Helical" evidence="6">
    <location>
        <begin position="370"/>
        <end position="390"/>
    </location>
</feature>